<name>A0A9N9HBH2_9GLOM</name>
<evidence type="ECO:0000259" key="2">
    <source>
        <dbReference type="PROSITE" id="PS50966"/>
    </source>
</evidence>
<keyword evidence="4" id="KW-1185">Reference proteome</keyword>
<sequence>MSLPSIIVNTEKADVPFDIEAIFDINEVADMDISDNELDDTLDRILDATDGVGQMWEIVDDDNTMNEGLQEIERVKTYSFPVAEYEKWIKDLGKAGLNYVLHEHRQQPGMRNKNKWTERWQCHRYGTYKSIAGKNPHKKSRPAQKETKKCGCKSYIQVVLPVNSSTIILKHYYKHNNHYPGRLSDLYTLPLSENIRQFIRQRALEGLDTYSIQRLLRHRAIELQDQVQLLEREDHDNKKSSDIQLLRDGLITKDDVYTIVHDTMKACFYLDEDELESLNKWQAKLIVANGYCLFERGDEMVDTGFMFAFQTEKQKELTQLARVVCLDGTHGLNQYGYHLFTLLIRHPTTGSGYPVAFLISKFKRSITLKKWLDFLKAKHEEWSPDIFMVDDAGEEIKAIEECFPNSTVLLCHFHVLRSWRRKLNNHNGMNANPHKTIVWKDLWRLMKTEGWNDNEAQMQVVEAIDKWRKIGNEVVNGFADYFERWWKPKYEKWMVCLRGIARDMIDTNNLIEAFHRKLKYVYMRGRPGRRLDSEVYLLTEIVLRDLDFSVFLDDLKIGRMNPRQRQQRIREIAGTMYVNENDIYNLNSDTWIVHSMTNNDIEYSIRKRDLTDNLDVTSYICSCRDFQVRQLPCKHIFAILSRFRVHGDSIENDQRTQYQITEINDATTETRKTIDETTKITEINGETTEINDETTKVNDENTETNDKDMEFKKLQEEFGVIAAEWKNKEKQDIHSLRLTIQQAVQMERTRIAKIEATLKVASRNELKSSNVAPRTGFKRQNRF</sequence>
<reference evidence="3" key="1">
    <citation type="submission" date="2021-06" db="EMBL/GenBank/DDBJ databases">
        <authorList>
            <person name="Kallberg Y."/>
            <person name="Tangrot J."/>
            <person name="Rosling A."/>
        </authorList>
    </citation>
    <scope>NUCLEOTIDE SEQUENCE</scope>
    <source>
        <strain evidence="3">MT106</strain>
    </source>
</reference>
<keyword evidence="1" id="KW-0862">Zinc</keyword>
<dbReference type="InterPro" id="IPR048324">
    <property type="entry name" value="ZSWIM1-3_RNaseH-like"/>
</dbReference>
<dbReference type="PROSITE" id="PS50966">
    <property type="entry name" value="ZF_SWIM"/>
    <property type="match status" value="1"/>
</dbReference>
<protein>
    <submittedName>
        <fullName evidence="3">7662_t:CDS:1</fullName>
    </submittedName>
</protein>
<dbReference type="Proteomes" id="UP000789831">
    <property type="component" value="Unassembled WGS sequence"/>
</dbReference>
<accession>A0A9N9HBH2</accession>
<dbReference type="Pfam" id="PF04434">
    <property type="entry name" value="SWIM"/>
    <property type="match status" value="1"/>
</dbReference>
<dbReference type="EMBL" id="CAJVPL010005903">
    <property type="protein sequence ID" value="CAG8661385.1"/>
    <property type="molecule type" value="Genomic_DNA"/>
</dbReference>
<organism evidence="3 4">
    <name type="scientific">Ambispora gerdemannii</name>
    <dbReference type="NCBI Taxonomy" id="144530"/>
    <lineage>
        <taxon>Eukaryota</taxon>
        <taxon>Fungi</taxon>
        <taxon>Fungi incertae sedis</taxon>
        <taxon>Mucoromycota</taxon>
        <taxon>Glomeromycotina</taxon>
        <taxon>Glomeromycetes</taxon>
        <taxon>Archaeosporales</taxon>
        <taxon>Ambisporaceae</taxon>
        <taxon>Ambispora</taxon>
    </lineage>
</organism>
<keyword evidence="1" id="KW-0863">Zinc-finger</keyword>
<dbReference type="OrthoDB" id="2224309at2759"/>
<evidence type="ECO:0000256" key="1">
    <source>
        <dbReference type="PROSITE-ProRule" id="PRU00325"/>
    </source>
</evidence>
<dbReference type="InterPro" id="IPR007527">
    <property type="entry name" value="Znf_SWIM"/>
</dbReference>
<dbReference type="PANTHER" id="PTHR31569">
    <property type="entry name" value="SWIM-TYPE DOMAIN-CONTAINING PROTEIN"/>
    <property type="match status" value="1"/>
</dbReference>
<feature type="domain" description="SWIM-type" evidence="2">
    <location>
        <begin position="603"/>
        <end position="644"/>
    </location>
</feature>
<gene>
    <name evidence="3" type="ORF">AGERDE_LOCUS11832</name>
</gene>
<dbReference type="InterPro" id="IPR052579">
    <property type="entry name" value="Zinc_finger_SWIM"/>
</dbReference>
<dbReference type="Pfam" id="PF21056">
    <property type="entry name" value="ZSWIM1-3_RNaseH-like"/>
    <property type="match status" value="1"/>
</dbReference>
<keyword evidence="1" id="KW-0479">Metal-binding</keyword>
<dbReference type="AlphaFoldDB" id="A0A9N9HBH2"/>
<dbReference type="GO" id="GO:0008270">
    <property type="term" value="F:zinc ion binding"/>
    <property type="evidence" value="ECO:0007669"/>
    <property type="project" value="UniProtKB-KW"/>
</dbReference>
<comment type="caution">
    <text evidence="3">The sequence shown here is derived from an EMBL/GenBank/DDBJ whole genome shotgun (WGS) entry which is preliminary data.</text>
</comment>
<proteinExistence type="predicted"/>
<evidence type="ECO:0000313" key="4">
    <source>
        <dbReference type="Proteomes" id="UP000789831"/>
    </source>
</evidence>
<dbReference type="PANTHER" id="PTHR31569:SF4">
    <property type="entry name" value="SWIM-TYPE DOMAIN-CONTAINING PROTEIN"/>
    <property type="match status" value="1"/>
</dbReference>
<evidence type="ECO:0000313" key="3">
    <source>
        <dbReference type="EMBL" id="CAG8661385.1"/>
    </source>
</evidence>